<dbReference type="InterPro" id="IPR000056">
    <property type="entry name" value="Ribul_P_3_epim-like"/>
</dbReference>
<dbReference type="InterPro" id="IPR013785">
    <property type="entry name" value="Aldolase_TIM"/>
</dbReference>
<evidence type="ECO:0000313" key="4">
    <source>
        <dbReference type="Proteomes" id="UP000034617"/>
    </source>
</evidence>
<dbReference type="AlphaFoldDB" id="A0A0G1GW22"/>
<dbReference type="SUPFAM" id="SSF51366">
    <property type="entry name" value="Ribulose-phoshate binding barrel"/>
    <property type="match status" value="1"/>
</dbReference>
<dbReference type="PANTHER" id="PTHR11749">
    <property type="entry name" value="RIBULOSE-5-PHOSPHATE-3-EPIMERASE"/>
    <property type="match status" value="1"/>
</dbReference>
<organism evidence="3 4">
    <name type="scientific">Candidatus Gottesmanbacteria bacterium GW2011_GWB1_44_11c</name>
    <dbReference type="NCBI Taxonomy" id="1618447"/>
    <lineage>
        <taxon>Bacteria</taxon>
        <taxon>Candidatus Gottesmaniibacteriota</taxon>
    </lineage>
</organism>
<dbReference type="GO" id="GO:0005975">
    <property type="term" value="P:carbohydrate metabolic process"/>
    <property type="evidence" value="ECO:0007669"/>
    <property type="project" value="InterPro"/>
</dbReference>
<dbReference type="GO" id="GO:0046872">
    <property type="term" value="F:metal ion binding"/>
    <property type="evidence" value="ECO:0007669"/>
    <property type="project" value="UniProtKB-KW"/>
</dbReference>
<evidence type="ECO:0000313" key="3">
    <source>
        <dbReference type="EMBL" id="KKT38840.1"/>
    </source>
</evidence>
<name>A0A0G1GW22_9BACT</name>
<dbReference type="InterPro" id="IPR011060">
    <property type="entry name" value="RibuloseP-bd_barrel"/>
</dbReference>
<gene>
    <name evidence="3" type="ORF">UW22_C0005G0014</name>
</gene>
<keyword evidence="1" id="KW-0479">Metal-binding</keyword>
<evidence type="ECO:0000256" key="1">
    <source>
        <dbReference type="ARBA" id="ARBA00022723"/>
    </source>
</evidence>
<keyword evidence="2" id="KW-0413">Isomerase</keyword>
<accession>A0A0G1GW22</accession>
<dbReference type="GO" id="GO:0016857">
    <property type="term" value="F:racemase and epimerase activity, acting on carbohydrates and derivatives"/>
    <property type="evidence" value="ECO:0007669"/>
    <property type="project" value="InterPro"/>
</dbReference>
<dbReference type="Pfam" id="PF00834">
    <property type="entry name" value="Ribul_P_3_epim"/>
    <property type="match status" value="1"/>
</dbReference>
<sequence>MDVIPGIVEQQDPNEIERKIELVSPFVQWIHMDVADDTLISFKTPTRFPFLKKNAHTFFEAHIMSEKPETYVKHLIDSGCKRIVAPVECTDPREFLSEARVWECETGLAIDVETPLEEVEPFLEELDFVLVMTAGAGAGDQLFEESTLSKIKTITRNLPDLPIEAEGGINLESVKPIAQAGATRIVSTSYIFKDENRIQETIRHLAVI</sequence>
<dbReference type="Gene3D" id="3.20.20.70">
    <property type="entry name" value="Aldolase class I"/>
    <property type="match status" value="1"/>
</dbReference>
<dbReference type="Proteomes" id="UP000034617">
    <property type="component" value="Unassembled WGS sequence"/>
</dbReference>
<evidence type="ECO:0000256" key="2">
    <source>
        <dbReference type="ARBA" id="ARBA00023235"/>
    </source>
</evidence>
<protein>
    <submittedName>
        <fullName evidence="3">Ribulose-phosphate 3-epimerase</fullName>
    </submittedName>
</protein>
<dbReference type="EMBL" id="LCHM01000005">
    <property type="protein sequence ID" value="KKT38840.1"/>
    <property type="molecule type" value="Genomic_DNA"/>
</dbReference>
<proteinExistence type="predicted"/>
<reference evidence="3 4" key="1">
    <citation type="journal article" date="2015" name="Nature">
        <title>rRNA introns, odd ribosomes, and small enigmatic genomes across a large radiation of phyla.</title>
        <authorList>
            <person name="Brown C.T."/>
            <person name="Hug L.A."/>
            <person name="Thomas B.C."/>
            <person name="Sharon I."/>
            <person name="Castelle C.J."/>
            <person name="Singh A."/>
            <person name="Wilkins M.J."/>
            <person name="Williams K.H."/>
            <person name="Banfield J.F."/>
        </authorList>
    </citation>
    <scope>NUCLEOTIDE SEQUENCE [LARGE SCALE GENOMIC DNA]</scope>
</reference>
<comment type="caution">
    <text evidence="3">The sequence shown here is derived from an EMBL/GenBank/DDBJ whole genome shotgun (WGS) entry which is preliminary data.</text>
</comment>